<evidence type="ECO:0000256" key="2">
    <source>
        <dbReference type="ARBA" id="ARBA00023157"/>
    </source>
</evidence>
<protein>
    <submittedName>
        <fullName evidence="6">Os08g0541700 protein</fullName>
    </submittedName>
</protein>
<accession>C7J683</accession>
<keyword evidence="1" id="KW-0732">Signal</keyword>
<evidence type="ECO:0000259" key="5">
    <source>
        <dbReference type="Pfam" id="PF04043"/>
    </source>
</evidence>
<feature type="domain" description="Pectinesterase inhibitor" evidence="5">
    <location>
        <begin position="208"/>
        <end position="301"/>
    </location>
</feature>
<evidence type="ECO:0000256" key="3">
    <source>
        <dbReference type="ARBA" id="ARBA00038471"/>
    </source>
</evidence>
<dbReference type="FunFam" id="1.20.140.40:FF:000026">
    <property type="entry name" value="Os08g0541800 protein"/>
    <property type="match status" value="1"/>
</dbReference>
<dbReference type="PANTHER" id="PTHR35357">
    <property type="entry name" value="OS02G0537100 PROTEIN"/>
    <property type="match status" value="1"/>
</dbReference>
<feature type="transmembrane region" description="Helical" evidence="4">
    <location>
        <begin position="179"/>
        <end position="198"/>
    </location>
</feature>
<dbReference type="SUPFAM" id="SSF101148">
    <property type="entry name" value="Plant invertase/pectin methylesterase inhibitor"/>
    <property type="match status" value="1"/>
</dbReference>
<evidence type="ECO:0000313" key="6">
    <source>
        <dbReference type="EMBL" id="BAH94400.1"/>
    </source>
</evidence>
<evidence type="ECO:0000313" key="7">
    <source>
        <dbReference type="Proteomes" id="UP000000763"/>
    </source>
</evidence>
<comment type="similarity">
    <text evidence="3">Belongs to the PMEI family.</text>
</comment>
<evidence type="ECO:0000256" key="1">
    <source>
        <dbReference type="ARBA" id="ARBA00022729"/>
    </source>
</evidence>
<sequence>MASLYAPQLTRWRVATSGGVVRDCVEYDGKPLFFSREDCRRRLVPDDDEEDARECLEIAGEVFPLMEERTVPAALHDGGGVREAVRCVEYVDDDGAVLLLTVTTEKEVAVVDGGEVRVVDGGGGYYDPDSGTVEHVVDVEVEGAREAYVLLVSVREELNRIVRIKRLNWSFLRPMARPAAAVTVLLAVVVLVSVAASLPSAVVGDARFVARTCKRTNHTECVKMLSADRRSARATTVHQLAGIAVDIAAATVKSSAAAVYGKFLENHGQVLELTLLECWWMYDLAAGEAQAAVDAYSSGGAYLDVVRHQLAGYYAGIMCDNMIVRRSKVSPVADIDRTTATHCNIAVDLIGLLY</sequence>
<dbReference type="Gene3D" id="1.20.140.40">
    <property type="entry name" value="Invertase/pectin methylesterase inhibitor family protein"/>
    <property type="match status" value="1"/>
</dbReference>
<name>C7J683_ORYSJ</name>
<organism evidence="6 7">
    <name type="scientific">Oryza sativa subsp. japonica</name>
    <name type="common">Rice</name>
    <dbReference type="NCBI Taxonomy" id="39947"/>
    <lineage>
        <taxon>Eukaryota</taxon>
        <taxon>Viridiplantae</taxon>
        <taxon>Streptophyta</taxon>
        <taxon>Embryophyta</taxon>
        <taxon>Tracheophyta</taxon>
        <taxon>Spermatophyta</taxon>
        <taxon>Magnoliopsida</taxon>
        <taxon>Liliopsida</taxon>
        <taxon>Poales</taxon>
        <taxon>Poaceae</taxon>
        <taxon>BOP clade</taxon>
        <taxon>Oryzoideae</taxon>
        <taxon>Oryzeae</taxon>
        <taxon>Oryzinae</taxon>
        <taxon>Oryza</taxon>
        <taxon>Oryza sativa</taxon>
    </lineage>
</organism>
<dbReference type="Proteomes" id="UP000000763">
    <property type="component" value="Chromosome 8"/>
</dbReference>
<proteinExistence type="inferred from homology"/>
<keyword evidence="4" id="KW-0472">Membrane</keyword>
<dbReference type="NCBIfam" id="TIGR01614">
    <property type="entry name" value="PME_inhib"/>
    <property type="match status" value="1"/>
</dbReference>
<dbReference type="InterPro" id="IPR006501">
    <property type="entry name" value="Pectinesterase_inhib_dom"/>
</dbReference>
<dbReference type="GO" id="GO:0004857">
    <property type="term" value="F:enzyme inhibitor activity"/>
    <property type="evidence" value="ECO:0007669"/>
    <property type="project" value="InterPro"/>
</dbReference>
<dbReference type="AlphaFoldDB" id="C7J683"/>
<gene>
    <name evidence="6" type="ordered locus">Os08g0541700</name>
</gene>
<keyword evidence="4" id="KW-0812">Transmembrane</keyword>
<dbReference type="PANTHER" id="PTHR35357:SF8">
    <property type="entry name" value="OS01G0111000 PROTEIN"/>
    <property type="match status" value="1"/>
</dbReference>
<reference evidence="6 7" key="1">
    <citation type="journal article" date="2005" name="Nature">
        <title>The map-based sequence of the rice genome.</title>
        <authorList>
            <consortium name="International rice genome sequencing project (IRGSP)"/>
            <person name="Matsumoto T."/>
            <person name="Wu J."/>
            <person name="Kanamori H."/>
            <person name="Katayose Y."/>
            <person name="Fujisawa M."/>
            <person name="Namiki N."/>
            <person name="Mizuno H."/>
            <person name="Yamamoto K."/>
            <person name="Antonio B.A."/>
            <person name="Baba T."/>
            <person name="Sakata K."/>
            <person name="Nagamura Y."/>
            <person name="Aoki H."/>
            <person name="Arikawa K."/>
            <person name="Arita K."/>
            <person name="Bito T."/>
            <person name="Chiden Y."/>
            <person name="Fujitsuka N."/>
            <person name="Fukunaka R."/>
            <person name="Hamada M."/>
            <person name="Harada C."/>
            <person name="Hayashi A."/>
            <person name="Hijishita S."/>
            <person name="Honda M."/>
            <person name="Hosokawa S."/>
            <person name="Ichikawa Y."/>
            <person name="Idonuma A."/>
            <person name="Iijima M."/>
            <person name="Ikeda M."/>
            <person name="Ikeno M."/>
            <person name="Ito K."/>
            <person name="Ito S."/>
            <person name="Ito T."/>
            <person name="Ito Y."/>
            <person name="Ito Y."/>
            <person name="Iwabuchi A."/>
            <person name="Kamiya K."/>
            <person name="Karasawa W."/>
            <person name="Kurita K."/>
            <person name="Katagiri S."/>
            <person name="Kikuta A."/>
            <person name="Kobayashi H."/>
            <person name="Kobayashi N."/>
            <person name="Machita K."/>
            <person name="Maehara T."/>
            <person name="Masukawa M."/>
            <person name="Mizubayashi T."/>
            <person name="Mukai Y."/>
            <person name="Nagasaki H."/>
            <person name="Nagata Y."/>
            <person name="Naito S."/>
            <person name="Nakashima M."/>
            <person name="Nakama Y."/>
            <person name="Nakamichi Y."/>
            <person name="Nakamura M."/>
            <person name="Meguro A."/>
            <person name="Negishi M."/>
            <person name="Ohta I."/>
            <person name="Ohta T."/>
            <person name="Okamoto M."/>
            <person name="Ono N."/>
            <person name="Saji S."/>
            <person name="Sakaguchi M."/>
            <person name="Sakai K."/>
            <person name="Shibata M."/>
            <person name="Shimokawa T."/>
            <person name="Song J."/>
            <person name="Takazaki Y."/>
            <person name="Terasawa K."/>
            <person name="Tsugane M."/>
            <person name="Tsuji K."/>
            <person name="Ueda S."/>
            <person name="Waki K."/>
            <person name="Yamagata H."/>
            <person name="Yamamoto M."/>
            <person name="Yamamoto S."/>
            <person name="Yamane H."/>
            <person name="Yoshiki S."/>
            <person name="Yoshihara R."/>
            <person name="Yukawa K."/>
            <person name="Zhong H."/>
            <person name="Yano M."/>
            <person name="Yuan Q."/>
            <person name="Ouyang S."/>
            <person name="Liu J."/>
            <person name="Jones K.M."/>
            <person name="Gansberger K."/>
            <person name="Moffat K."/>
            <person name="Hill J."/>
            <person name="Bera J."/>
            <person name="Fadrosh D."/>
            <person name="Jin S."/>
            <person name="Johri S."/>
            <person name="Kim M."/>
            <person name="Overton L."/>
            <person name="Reardon M."/>
            <person name="Tsitrin T."/>
            <person name="Vuong H."/>
            <person name="Weaver B."/>
            <person name="Ciecko A."/>
            <person name="Tallon L."/>
            <person name="Jackson J."/>
            <person name="Pai G."/>
            <person name="Aken S.V."/>
            <person name="Utterback T."/>
            <person name="Reidmuller S."/>
            <person name="Feldblyum T."/>
            <person name="Hsiao J."/>
            <person name="Zismann V."/>
            <person name="Iobst S."/>
            <person name="de Vazeille A.R."/>
            <person name="Buell C.R."/>
            <person name="Ying K."/>
            <person name="Li Y."/>
            <person name="Lu T."/>
            <person name="Huang Y."/>
            <person name="Zhao Q."/>
            <person name="Feng Q."/>
            <person name="Zhang L."/>
            <person name="Zhu J."/>
            <person name="Weng Q."/>
            <person name="Mu J."/>
            <person name="Lu Y."/>
            <person name="Fan D."/>
            <person name="Liu Y."/>
            <person name="Guan J."/>
            <person name="Zhang Y."/>
            <person name="Yu S."/>
            <person name="Liu X."/>
            <person name="Zhang Y."/>
            <person name="Hong G."/>
            <person name="Han B."/>
            <person name="Choisne N."/>
            <person name="Demange N."/>
            <person name="Orjeda G."/>
            <person name="Samain S."/>
            <person name="Cattolico L."/>
            <person name="Pelletier E."/>
            <person name="Couloux A."/>
            <person name="Segurens B."/>
            <person name="Wincker P."/>
            <person name="D'Hont A."/>
            <person name="Scarpelli C."/>
            <person name="Weissenbach J."/>
            <person name="Salanoubat M."/>
            <person name="Quetier F."/>
            <person name="Yu Y."/>
            <person name="Kim H.R."/>
            <person name="Rambo T."/>
            <person name="Currie J."/>
            <person name="Collura K."/>
            <person name="Luo M."/>
            <person name="Yang T."/>
            <person name="Ammiraju J.S.S."/>
            <person name="Engler F."/>
            <person name="Soderlund C."/>
            <person name="Wing R.A."/>
            <person name="Palmer L.E."/>
            <person name="de la Bastide M."/>
            <person name="Spiegel L."/>
            <person name="Nascimento L."/>
            <person name="Zutavern T."/>
            <person name="O'Shaughnessy A."/>
            <person name="Dike S."/>
            <person name="Dedhia N."/>
            <person name="Preston R."/>
            <person name="Balija V."/>
            <person name="McCombie W.R."/>
            <person name="Chow T."/>
            <person name="Chen H."/>
            <person name="Chung M."/>
            <person name="Chen C."/>
            <person name="Shaw J."/>
            <person name="Wu H."/>
            <person name="Hsiao K."/>
            <person name="Chao Y."/>
            <person name="Chu M."/>
            <person name="Cheng C."/>
            <person name="Hour A."/>
            <person name="Lee P."/>
            <person name="Lin S."/>
            <person name="Lin Y."/>
            <person name="Liou J."/>
            <person name="Liu S."/>
            <person name="Hsing Y."/>
            <person name="Raghuvanshi S."/>
            <person name="Mohanty A."/>
            <person name="Bharti A.K."/>
            <person name="Gaur A."/>
            <person name="Gupta V."/>
            <person name="Kumar D."/>
            <person name="Ravi V."/>
            <person name="Vij S."/>
            <person name="Kapur A."/>
            <person name="Khurana P."/>
            <person name="Khurana P."/>
            <person name="Khurana J.P."/>
            <person name="Tyagi A.K."/>
            <person name="Gaikwad K."/>
            <person name="Singh A."/>
            <person name="Dalal V."/>
            <person name="Srivastava S."/>
            <person name="Dixit A."/>
            <person name="Pal A.K."/>
            <person name="Ghazi I.A."/>
            <person name="Yadav M."/>
            <person name="Pandit A."/>
            <person name="Bhargava A."/>
            <person name="Sureshbabu K."/>
            <person name="Batra K."/>
            <person name="Sharma T.R."/>
            <person name="Mohapatra T."/>
            <person name="Singh N.K."/>
            <person name="Messing J."/>
            <person name="Nelson A.B."/>
            <person name="Fuks G."/>
            <person name="Kavchok S."/>
            <person name="Keizer G."/>
            <person name="Linton E."/>
            <person name="Llaca V."/>
            <person name="Song R."/>
            <person name="Tanyolac B."/>
            <person name="Young S."/>
            <person name="Ho-Il K."/>
            <person name="Hahn J.H."/>
            <person name="Sangsakoo G."/>
            <person name="Vanavichit A."/>
            <person name="de Mattos Luiz.A.T."/>
            <person name="Zimmer P.D."/>
            <person name="Malone G."/>
            <person name="Dellagostin O."/>
            <person name="de Oliveira A.C."/>
            <person name="Bevan M."/>
            <person name="Bancroft I."/>
            <person name="Minx P."/>
            <person name="Cordum H."/>
            <person name="Wilson R."/>
            <person name="Cheng Z."/>
            <person name="Jin W."/>
            <person name="Jiang J."/>
            <person name="Leong S.A."/>
            <person name="Iwama H."/>
            <person name="Gojobori T."/>
            <person name="Itoh T."/>
            <person name="Niimura Y."/>
            <person name="Fujii Y."/>
            <person name="Habara T."/>
            <person name="Sakai H."/>
            <person name="Sato Y."/>
            <person name="Wilson G."/>
            <person name="Kumar K."/>
            <person name="McCouch S."/>
            <person name="Juretic N."/>
            <person name="Hoen D."/>
            <person name="Wright S."/>
            <person name="Bruskiewich R."/>
            <person name="Bureau T."/>
            <person name="Miyao A."/>
            <person name="Hirochika H."/>
            <person name="Nishikawa T."/>
            <person name="Kadowaki K."/>
            <person name="Sugiura M."/>
            <person name="Burr B."/>
            <person name="Sasaki T."/>
        </authorList>
    </citation>
    <scope>NUCLEOTIDE SEQUENCE [LARGE SCALE GENOMIC DNA]</scope>
    <source>
        <strain evidence="7">cv. Nipponbare</strain>
    </source>
</reference>
<keyword evidence="4" id="KW-1133">Transmembrane helix</keyword>
<keyword evidence="2" id="KW-1015">Disulfide bond</keyword>
<evidence type="ECO:0000256" key="4">
    <source>
        <dbReference type="SAM" id="Phobius"/>
    </source>
</evidence>
<dbReference type="KEGG" id="dosa:Os08g0541700"/>
<dbReference type="InterPro" id="IPR035513">
    <property type="entry name" value="Invertase/methylesterase_inhib"/>
</dbReference>
<dbReference type="EMBL" id="AP008214">
    <property type="protein sequence ID" value="BAH94400.1"/>
    <property type="molecule type" value="Genomic_DNA"/>
</dbReference>
<dbReference type="Pfam" id="PF04043">
    <property type="entry name" value="PMEI"/>
    <property type="match status" value="1"/>
</dbReference>
<reference evidence="7" key="2">
    <citation type="journal article" date="2008" name="Nucleic Acids Res.">
        <title>The rice annotation project database (RAP-DB): 2008 update.</title>
        <authorList>
            <consortium name="The rice annotation project (RAP)"/>
        </authorList>
    </citation>
    <scope>GENOME REANNOTATION</scope>
    <source>
        <strain evidence="7">cv. Nipponbare</strain>
    </source>
</reference>